<keyword evidence="1" id="KW-0732">Signal</keyword>
<organism evidence="2 3">
    <name type="scientific">Flavobacterium saliperosum</name>
    <dbReference type="NCBI Taxonomy" id="329186"/>
    <lineage>
        <taxon>Bacteria</taxon>
        <taxon>Pseudomonadati</taxon>
        <taxon>Bacteroidota</taxon>
        <taxon>Flavobacteriia</taxon>
        <taxon>Flavobacteriales</taxon>
        <taxon>Flavobacteriaceae</taxon>
        <taxon>Flavobacterium</taxon>
    </lineage>
</organism>
<reference evidence="2 3" key="1">
    <citation type="submission" date="2016-10" db="EMBL/GenBank/DDBJ databases">
        <authorList>
            <person name="de Groot N.N."/>
        </authorList>
    </citation>
    <scope>NUCLEOTIDE SEQUENCE [LARGE SCALE GENOMIC DNA]</scope>
    <source>
        <strain evidence="2 3">CGMCC 1.3801</strain>
    </source>
</reference>
<sequence length="272" mass="29108">MKRYLYLTILLIPILSSGQVGINTTSPQQGVHVGGSSSTVRVEGLSYPNNPNNLGPGNTSRVFVDANGDLILGTAQANIAILFDSENYLDDTSNPSVNQITQHGYGDGFTYAGIPRDIPNSTFTLTEPAIVEINYSVSWLIEKNGTNRVGDGNARAIQTLMYFRQGDYLGPVVTHDLDGNLIGGSFEVSAGSSLLGGGLGISGQYYNNKHTLKGEYENFHNSGTDYVKLPPGTYCPMFSAQLAVSDASAAGAMKMYVGTGKDEVQIIAHYYN</sequence>
<evidence type="ECO:0000313" key="2">
    <source>
        <dbReference type="EMBL" id="SCX17912.1"/>
    </source>
</evidence>
<dbReference type="eggNOG" id="ENOG5033VE5">
    <property type="taxonomic scope" value="Bacteria"/>
</dbReference>
<proteinExistence type="predicted"/>
<dbReference type="EMBL" id="FMTY01000008">
    <property type="protein sequence ID" value="SCX17912.1"/>
    <property type="molecule type" value="Genomic_DNA"/>
</dbReference>
<gene>
    <name evidence="2" type="ORF">SAMN02927925_02610</name>
</gene>
<evidence type="ECO:0000313" key="3">
    <source>
        <dbReference type="Proteomes" id="UP000182124"/>
    </source>
</evidence>
<accession>A0A1G4W7A6</accession>
<name>A0A1G4W7A6_9FLAO</name>
<dbReference type="RefSeq" id="WP_023577395.1">
    <property type="nucleotide sequence ID" value="NZ_CBCSBQ010000029.1"/>
</dbReference>
<dbReference type="AlphaFoldDB" id="A0A1G4W7A6"/>
<dbReference type="Proteomes" id="UP000182124">
    <property type="component" value="Unassembled WGS sequence"/>
</dbReference>
<feature type="signal peptide" evidence="1">
    <location>
        <begin position="1"/>
        <end position="22"/>
    </location>
</feature>
<evidence type="ECO:0000256" key="1">
    <source>
        <dbReference type="SAM" id="SignalP"/>
    </source>
</evidence>
<feature type="chain" id="PRO_5010266908" evidence="1">
    <location>
        <begin position="23"/>
        <end position="272"/>
    </location>
</feature>
<dbReference type="STRING" id="329186.SAMN02927925_02610"/>
<protein>
    <submittedName>
        <fullName evidence="2">Uncharacterized protein</fullName>
    </submittedName>
</protein>